<sequence length="447" mass="47894">PAPARDPHGRATPALPPARDAVTEQLPKIPVQEAEAVPERRPGTGIVPGAAGRYRGPDNALAADRARQARMTTVGAVTERWAPEQAGPVHEHWRLSPPVGPAADLWALGALLFRAVQGHPPYPEDSVAELVQAVIAEQPAFAEECGALRPVVESLLRQDPTERPSEEELRGWLRSIIRSAPEPDVGRRTVTLPPMLEAGRPSDPTRLPIVRHRGELVSKRKRRSGSPRALGRLLLVAVFCLVAGAMAFALLFMPSEEDRTDTASPGGSPSDQGGPAPDGSGEEPEEGGNDPEATDEPVPAPDGFEAVSDETGFGLALPEGWERGTGSDGQVTFEGDGLVLTVVPGRDGAAEFGEAPMEYQLQSQPELQGYRDAPWRSSGSLRSITVGQVALAEGDFLWDGGEGRQFVRNRAMLIGDDYHVVMVQGTEDDRDAISEVFPTIAESYRVR</sequence>
<feature type="compositionally biased region" description="Acidic residues" evidence="1">
    <location>
        <begin position="280"/>
        <end position="295"/>
    </location>
</feature>
<evidence type="ECO:0000313" key="5">
    <source>
        <dbReference type="Proteomes" id="UP000578686"/>
    </source>
</evidence>
<dbReference type="EMBL" id="JAAVJD010000109">
    <property type="protein sequence ID" value="NJQ06800.1"/>
    <property type="molecule type" value="Genomic_DNA"/>
</dbReference>
<accession>A0A7X6D252</accession>
<feature type="transmembrane region" description="Helical" evidence="2">
    <location>
        <begin position="229"/>
        <end position="253"/>
    </location>
</feature>
<dbReference type="PROSITE" id="PS50011">
    <property type="entry name" value="PROTEIN_KINASE_DOM"/>
    <property type="match status" value="1"/>
</dbReference>
<dbReference type="InterPro" id="IPR000719">
    <property type="entry name" value="Prot_kinase_dom"/>
</dbReference>
<protein>
    <recommendedName>
        <fullName evidence="3">Protein kinase domain-containing protein</fullName>
    </recommendedName>
</protein>
<evidence type="ECO:0000256" key="1">
    <source>
        <dbReference type="SAM" id="MobiDB-lite"/>
    </source>
</evidence>
<feature type="compositionally biased region" description="Low complexity" evidence="1">
    <location>
        <begin position="263"/>
        <end position="279"/>
    </location>
</feature>
<gene>
    <name evidence="4" type="ORF">HCN56_14720</name>
</gene>
<organism evidence="4 5">
    <name type="scientific">Streptomyces lonarensis</name>
    <dbReference type="NCBI Taxonomy" id="700599"/>
    <lineage>
        <taxon>Bacteria</taxon>
        <taxon>Bacillati</taxon>
        <taxon>Actinomycetota</taxon>
        <taxon>Actinomycetes</taxon>
        <taxon>Kitasatosporales</taxon>
        <taxon>Streptomycetaceae</taxon>
        <taxon>Streptomyces</taxon>
    </lineage>
</organism>
<dbReference type="Gene3D" id="1.10.510.10">
    <property type="entry name" value="Transferase(Phosphotransferase) domain 1"/>
    <property type="match status" value="1"/>
</dbReference>
<dbReference type="GO" id="GO:0005524">
    <property type="term" value="F:ATP binding"/>
    <property type="evidence" value="ECO:0007669"/>
    <property type="project" value="InterPro"/>
</dbReference>
<feature type="non-terminal residue" evidence="4">
    <location>
        <position position="1"/>
    </location>
</feature>
<proteinExistence type="predicted"/>
<feature type="region of interest" description="Disordered" evidence="1">
    <location>
        <begin position="257"/>
        <end position="308"/>
    </location>
</feature>
<dbReference type="Proteomes" id="UP000578686">
    <property type="component" value="Unassembled WGS sequence"/>
</dbReference>
<evidence type="ECO:0000256" key="2">
    <source>
        <dbReference type="SAM" id="Phobius"/>
    </source>
</evidence>
<dbReference type="AlphaFoldDB" id="A0A7X6D252"/>
<keyword evidence="2" id="KW-0812">Transmembrane</keyword>
<feature type="region of interest" description="Disordered" evidence="1">
    <location>
        <begin position="1"/>
        <end position="53"/>
    </location>
</feature>
<keyword evidence="2" id="KW-0472">Membrane</keyword>
<name>A0A7X6D252_9ACTN</name>
<comment type="caution">
    <text evidence="4">The sequence shown here is derived from an EMBL/GenBank/DDBJ whole genome shotgun (WGS) entry which is preliminary data.</text>
</comment>
<feature type="region of interest" description="Disordered" evidence="1">
    <location>
        <begin position="194"/>
        <end position="223"/>
    </location>
</feature>
<keyword evidence="2" id="KW-1133">Transmembrane helix</keyword>
<dbReference type="InterPro" id="IPR011009">
    <property type="entry name" value="Kinase-like_dom_sf"/>
</dbReference>
<feature type="domain" description="Protein kinase" evidence="3">
    <location>
        <begin position="1"/>
        <end position="173"/>
    </location>
</feature>
<evidence type="ECO:0000313" key="4">
    <source>
        <dbReference type="EMBL" id="NJQ06800.1"/>
    </source>
</evidence>
<reference evidence="4 5" key="1">
    <citation type="submission" date="2020-03" db="EMBL/GenBank/DDBJ databases">
        <title>Draft genome of Streptomyces sp. ventii, isolated from the Axial Seamount in the Pacific Ocean, and resequencing of the two type strains Streptomyces lonarensis strain NCL 716 and Streptomyces bohaiensis strain 11A07.</title>
        <authorList>
            <person name="Loughran R.M."/>
            <person name="Pfannmuller K.M."/>
            <person name="Wasson B.J."/>
            <person name="Deadmond M.C."/>
            <person name="Paddock B.E."/>
            <person name="Koyack M.J."/>
            <person name="Gallegos D.A."/>
            <person name="Mitchell E.A."/>
            <person name="Ushijima B."/>
            <person name="Saw J.H."/>
            <person name="Mcphail K.L."/>
            <person name="Videau P."/>
        </authorList>
    </citation>
    <scope>NUCLEOTIDE SEQUENCE [LARGE SCALE GENOMIC DNA]</scope>
    <source>
        <strain evidence="4 5">NCL716</strain>
    </source>
</reference>
<dbReference type="GO" id="GO:0004672">
    <property type="term" value="F:protein kinase activity"/>
    <property type="evidence" value="ECO:0007669"/>
    <property type="project" value="InterPro"/>
</dbReference>
<dbReference type="SUPFAM" id="SSF56112">
    <property type="entry name" value="Protein kinase-like (PK-like)"/>
    <property type="match status" value="1"/>
</dbReference>
<evidence type="ECO:0000259" key="3">
    <source>
        <dbReference type="PROSITE" id="PS50011"/>
    </source>
</evidence>
<keyword evidence="5" id="KW-1185">Reference proteome</keyword>